<gene>
    <name evidence="2" type="ORF">DL762_008789</name>
</gene>
<feature type="compositionally biased region" description="Low complexity" evidence="1">
    <location>
        <begin position="128"/>
        <end position="138"/>
    </location>
</feature>
<name>A0ABY0GVH3_9PEZI</name>
<feature type="region of interest" description="Disordered" evidence="1">
    <location>
        <begin position="1"/>
        <end position="57"/>
    </location>
</feature>
<proteinExistence type="predicted"/>
<feature type="region of interest" description="Disordered" evidence="1">
    <location>
        <begin position="128"/>
        <end position="188"/>
    </location>
</feature>
<feature type="compositionally biased region" description="Basic and acidic residues" evidence="1">
    <location>
        <begin position="139"/>
        <end position="152"/>
    </location>
</feature>
<organism evidence="2 3">
    <name type="scientific">Monosporascus cannonballus</name>
    <dbReference type="NCBI Taxonomy" id="155416"/>
    <lineage>
        <taxon>Eukaryota</taxon>
        <taxon>Fungi</taxon>
        <taxon>Dikarya</taxon>
        <taxon>Ascomycota</taxon>
        <taxon>Pezizomycotina</taxon>
        <taxon>Sordariomycetes</taxon>
        <taxon>Xylariomycetidae</taxon>
        <taxon>Xylariales</taxon>
        <taxon>Xylariales incertae sedis</taxon>
        <taxon>Monosporascus</taxon>
    </lineage>
</organism>
<protein>
    <submittedName>
        <fullName evidence="2">Uncharacterized protein</fullName>
    </submittedName>
</protein>
<evidence type="ECO:0000313" key="2">
    <source>
        <dbReference type="EMBL" id="RYO78258.1"/>
    </source>
</evidence>
<reference evidence="2 3" key="1">
    <citation type="submission" date="2018-06" db="EMBL/GenBank/DDBJ databases">
        <title>Complete Genomes of Monosporascus.</title>
        <authorList>
            <person name="Robinson A.J."/>
            <person name="Natvig D.O."/>
        </authorList>
    </citation>
    <scope>NUCLEOTIDE SEQUENCE [LARGE SCALE GENOMIC DNA]</scope>
    <source>
        <strain evidence="2 3">CBS 609.92</strain>
    </source>
</reference>
<sequence length="202" mass="22094">MDKRLKPAAGPSVPATSSVLRTQPDGSARAGKWIKSRQVGGGGARRPGPIRDKEGMETEKASIVISLPAAINEKNAVYGFMETVRRWRNPATPATLLRLKAGGSNELYGLIEQAASAWTLAATHSAQEASQASSSQKSAADEERDSPIEKAEAIFADDNASRQVRGRRRRRPADDPETQQRRKKLREYGRTLSLERLFAVKN</sequence>
<comment type="caution">
    <text evidence="2">The sequence shown here is derived from an EMBL/GenBank/DDBJ whole genome shotgun (WGS) entry which is preliminary data.</text>
</comment>
<dbReference type="Proteomes" id="UP000294003">
    <property type="component" value="Unassembled WGS sequence"/>
</dbReference>
<evidence type="ECO:0000256" key="1">
    <source>
        <dbReference type="SAM" id="MobiDB-lite"/>
    </source>
</evidence>
<accession>A0ABY0GVH3</accession>
<dbReference type="EMBL" id="QJNS01000394">
    <property type="protein sequence ID" value="RYO78258.1"/>
    <property type="molecule type" value="Genomic_DNA"/>
</dbReference>
<feature type="compositionally biased region" description="Polar residues" evidence="1">
    <location>
        <begin position="14"/>
        <end position="25"/>
    </location>
</feature>
<keyword evidence="3" id="KW-1185">Reference proteome</keyword>
<evidence type="ECO:0000313" key="3">
    <source>
        <dbReference type="Proteomes" id="UP000294003"/>
    </source>
</evidence>